<proteinExistence type="predicted"/>
<sequence length="122" mass="14060">MLLVAQAARPLRLVATALCYWSHRALMPGKCIVVACGDSAFTDERGASVIRNTSRDWPIEFVEAEYRPRHNDHRPGHGRGRPRHGEYQTRHTSRVVPTRLRRRDRRADRSHSWSSNAPLHMV</sequence>
<dbReference type="EMBL" id="MU853434">
    <property type="protein sequence ID" value="KAK4130582.1"/>
    <property type="molecule type" value="Genomic_DNA"/>
</dbReference>
<keyword evidence="3" id="KW-1185">Reference proteome</keyword>
<feature type="region of interest" description="Disordered" evidence="1">
    <location>
        <begin position="68"/>
        <end position="122"/>
    </location>
</feature>
<reference evidence="2" key="1">
    <citation type="journal article" date="2023" name="Mol. Phylogenet. Evol.">
        <title>Genome-scale phylogeny and comparative genomics of the fungal order Sordariales.</title>
        <authorList>
            <person name="Hensen N."/>
            <person name="Bonometti L."/>
            <person name="Westerberg I."/>
            <person name="Brannstrom I.O."/>
            <person name="Guillou S."/>
            <person name="Cros-Aarteil S."/>
            <person name="Calhoun S."/>
            <person name="Haridas S."/>
            <person name="Kuo A."/>
            <person name="Mondo S."/>
            <person name="Pangilinan J."/>
            <person name="Riley R."/>
            <person name="LaButti K."/>
            <person name="Andreopoulos B."/>
            <person name="Lipzen A."/>
            <person name="Chen C."/>
            <person name="Yan M."/>
            <person name="Daum C."/>
            <person name="Ng V."/>
            <person name="Clum A."/>
            <person name="Steindorff A."/>
            <person name="Ohm R.A."/>
            <person name="Martin F."/>
            <person name="Silar P."/>
            <person name="Natvig D.O."/>
            <person name="Lalanne C."/>
            <person name="Gautier V."/>
            <person name="Ament-Velasquez S.L."/>
            <person name="Kruys A."/>
            <person name="Hutchinson M.I."/>
            <person name="Powell A.J."/>
            <person name="Barry K."/>
            <person name="Miller A.N."/>
            <person name="Grigoriev I.V."/>
            <person name="Debuchy R."/>
            <person name="Gladieux P."/>
            <person name="Hiltunen Thoren M."/>
            <person name="Johannesson H."/>
        </authorList>
    </citation>
    <scope>NUCLEOTIDE SEQUENCE</scope>
    <source>
        <strain evidence="2">CBS 123565</strain>
    </source>
</reference>
<protein>
    <submittedName>
        <fullName evidence="2">Uncharacterized protein</fullName>
    </submittedName>
</protein>
<evidence type="ECO:0000256" key="1">
    <source>
        <dbReference type="SAM" id="MobiDB-lite"/>
    </source>
</evidence>
<dbReference type="Proteomes" id="UP001304895">
    <property type="component" value="Unassembled WGS sequence"/>
</dbReference>
<gene>
    <name evidence="2" type="ORF">BT67DRAFT_458605</name>
</gene>
<dbReference type="AlphaFoldDB" id="A0AAN6ZA08"/>
<name>A0AAN6ZA08_9PEZI</name>
<organism evidence="2 3">
    <name type="scientific">Trichocladium antarcticum</name>
    <dbReference type="NCBI Taxonomy" id="1450529"/>
    <lineage>
        <taxon>Eukaryota</taxon>
        <taxon>Fungi</taxon>
        <taxon>Dikarya</taxon>
        <taxon>Ascomycota</taxon>
        <taxon>Pezizomycotina</taxon>
        <taxon>Sordariomycetes</taxon>
        <taxon>Sordariomycetidae</taxon>
        <taxon>Sordariales</taxon>
        <taxon>Chaetomiaceae</taxon>
        <taxon>Trichocladium</taxon>
    </lineage>
</organism>
<evidence type="ECO:0000313" key="3">
    <source>
        <dbReference type="Proteomes" id="UP001304895"/>
    </source>
</evidence>
<accession>A0AAN6ZA08</accession>
<comment type="caution">
    <text evidence="2">The sequence shown here is derived from an EMBL/GenBank/DDBJ whole genome shotgun (WGS) entry which is preliminary data.</text>
</comment>
<evidence type="ECO:0000313" key="2">
    <source>
        <dbReference type="EMBL" id="KAK4130582.1"/>
    </source>
</evidence>
<reference evidence="2" key="2">
    <citation type="submission" date="2023-05" db="EMBL/GenBank/DDBJ databases">
        <authorList>
            <consortium name="Lawrence Berkeley National Laboratory"/>
            <person name="Steindorff A."/>
            <person name="Hensen N."/>
            <person name="Bonometti L."/>
            <person name="Westerberg I."/>
            <person name="Brannstrom I.O."/>
            <person name="Guillou S."/>
            <person name="Cros-Aarteil S."/>
            <person name="Calhoun S."/>
            <person name="Haridas S."/>
            <person name="Kuo A."/>
            <person name="Mondo S."/>
            <person name="Pangilinan J."/>
            <person name="Riley R."/>
            <person name="Labutti K."/>
            <person name="Andreopoulos B."/>
            <person name="Lipzen A."/>
            <person name="Chen C."/>
            <person name="Yanf M."/>
            <person name="Daum C."/>
            <person name="Ng V."/>
            <person name="Clum A."/>
            <person name="Ohm R."/>
            <person name="Martin F."/>
            <person name="Silar P."/>
            <person name="Natvig D."/>
            <person name="Lalanne C."/>
            <person name="Gautier V."/>
            <person name="Ament-Velasquez S.L."/>
            <person name="Kruys A."/>
            <person name="Hutchinson M.I."/>
            <person name="Powell A.J."/>
            <person name="Barry K."/>
            <person name="Miller A.N."/>
            <person name="Grigoriev I.V."/>
            <person name="Debuchy R."/>
            <person name="Gladieux P."/>
            <person name="Thoren M.H."/>
            <person name="Johannesson H."/>
        </authorList>
    </citation>
    <scope>NUCLEOTIDE SEQUENCE</scope>
    <source>
        <strain evidence="2">CBS 123565</strain>
    </source>
</reference>